<feature type="transmembrane region" description="Helical" evidence="10">
    <location>
        <begin position="180"/>
        <end position="199"/>
    </location>
</feature>
<name>A0A420HMB0_9PEZI</name>
<dbReference type="GO" id="GO:0015369">
    <property type="term" value="F:calcium:proton antiporter activity"/>
    <property type="evidence" value="ECO:0007669"/>
    <property type="project" value="UniProtKB-UniRule"/>
</dbReference>
<keyword evidence="14" id="KW-1185">Reference proteome</keyword>
<evidence type="ECO:0000256" key="11">
    <source>
        <dbReference type="SAM" id="MobiDB-lite"/>
    </source>
</evidence>
<evidence type="ECO:0000259" key="12">
    <source>
        <dbReference type="Pfam" id="PF01699"/>
    </source>
</evidence>
<proteinExistence type="inferred from homology"/>
<feature type="transmembrane region" description="Helical" evidence="10">
    <location>
        <begin position="311"/>
        <end position="336"/>
    </location>
</feature>
<keyword evidence="6 10" id="KW-0106">Calcium</keyword>
<organism evidence="13 14">
    <name type="scientific">Erysiphe neolycopersici</name>
    <dbReference type="NCBI Taxonomy" id="212602"/>
    <lineage>
        <taxon>Eukaryota</taxon>
        <taxon>Fungi</taxon>
        <taxon>Dikarya</taxon>
        <taxon>Ascomycota</taxon>
        <taxon>Pezizomycotina</taxon>
        <taxon>Leotiomycetes</taxon>
        <taxon>Erysiphales</taxon>
        <taxon>Erysiphaceae</taxon>
        <taxon>Erysiphe</taxon>
    </lineage>
</organism>
<comment type="subcellular location">
    <subcellularLocation>
        <location evidence="1">Endomembrane system</location>
        <topology evidence="1">Multi-pass membrane protein</topology>
    </subcellularLocation>
    <subcellularLocation>
        <location evidence="10">Vacuole membrane</location>
    </subcellularLocation>
</comment>
<feature type="region of interest" description="Disordered" evidence="11">
    <location>
        <begin position="26"/>
        <end position="56"/>
    </location>
</feature>
<dbReference type="GO" id="GO:0006874">
    <property type="term" value="P:intracellular calcium ion homeostasis"/>
    <property type="evidence" value="ECO:0007669"/>
    <property type="project" value="TreeGrafter"/>
</dbReference>
<comment type="caution">
    <text evidence="13">The sequence shown here is derived from an EMBL/GenBank/DDBJ whole genome shotgun (WGS) entry which is preliminary data.</text>
</comment>
<dbReference type="STRING" id="212602.A0A420HMB0"/>
<evidence type="ECO:0000256" key="8">
    <source>
        <dbReference type="ARBA" id="ARBA00023065"/>
    </source>
</evidence>
<feature type="domain" description="Sodium/calcium exchanger membrane region" evidence="12">
    <location>
        <begin position="114"/>
        <end position="275"/>
    </location>
</feature>
<keyword evidence="5 10" id="KW-0812">Transmembrane</keyword>
<evidence type="ECO:0000256" key="7">
    <source>
        <dbReference type="ARBA" id="ARBA00022989"/>
    </source>
</evidence>
<dbReference type="AlphaFoldDB" id="A0A420HMB0"/>
<evidence type="ECO:0000256" key="3">
    <source>
        <dbReference type="ARBA" id="ARBA00022448"/>
    </source>
</evidence>
<dbReference type="PANTHER" id="PTHR31503">
    <property type="entry name" value="VACUOLAR CALCIUM ION TRANSPORTER"/>
    <property type="match status" value="1"/>
</dbReference>
<evidence type="ECO:0000256" key="5">
    <source>
        <dbReference type="ARBA" id="ARBA00022692"/>
    </source>
</evidence>
<feature type="compositionally biased region" description="Basic and acidic residues" evidence="11">
    <location>
        <begin position="480"/>
        <end position="489"/>
    </location>
</feature>
<dbReference type="GO" id="GO:0000329">
    <property type="term" value="C:fungal-type vacuole membrane"/>
    <property type="evidence" value="ECO:0007669"/>
    <property type="project" value="TreeGrafter"/>
</dbReference>
<sequence>MERNVNISEKFVSMPDIEMRPARAELRSSRKITDSSSSETDFLPTHVPGGLTRGLTKSTTRIQPAGESGRRGFHPFKFIRICWRSTSRASRICNVLWPLVPAAITVQYARPNLHLLIFVLNYFAMVPCANLIGFAGQELSRKLQKVFGVLLETTLGSLVEIILFMVLIRNNEFQVIKAAILGSVLATQLLCLGTCFLVGGMRHNELEFSEVVGEVGSDLLLTAGFALIVPAAFHAAVTGLDRITPEENNHRVLQISRITSILLIIAFAIYTFFQIRTHESIYDAIFWEDEQKDYSRHKDAEKDKLTLTECIFGLVFAIGVVAVIAINLVEGISFIVEEKGMSESFVGLILVPFVEKFAEHLTAIDESWDNQMNMALSHVLGSTIQTSLFNGPLVVIVGWALNKPMDLNFDLFNTIVLILAILVVGNFLRDQKSNYLEGALCVIVYINIAAAAFYYPNVGVDHKAAAEVHKGHGGHGGHSNHSDYHGLHP</sequence>
<dbReference type="NCBIfam" id="TIGR00378">
    <property type="entry name" value="cax"/>
    <property type="match status" value="1"/>
</dbReference>
<dbReference type="FunFam" id="1.20.1420.30:FF:000026">
    <property type="entry name" value="Vacuolar calcium ion transporter"/>
    <property type="match status" value="1"/>
</dbReference>
<evidence type="ECO:0000256" key="6">
    <source>
        <dbReference type="ARBA" id="ARBA00022837"/>
    </source>
</evidence>
<dbReference type="Proteomes" id="UP000286134">
    <property type="component" value="Unassembled WGS sequence"/>
</dbReference>
<evidence type="ECO:0000256" key="10">
    <source>
        <dbReference type="RuleBase" id="RU365028"/>
    </source>
</evidence>
<comment type="caution">
    <text evidence="10">Lacks conserved residue(s) required for the propagation of feature annotation.</text>
</comment>
<keyword evidence="10" id="KW-0926">Vacuole</keyword>
<evidence type="ECO:0000256" key="2">
    <source>
        <dbReference type="ARBA" id="ARBA00008170"/>
    </source>
</evidence>
<keyword evidence="7 10" id="KW-1133">Transmembrane helix</keyword>
<dbReference type="OrthoDB" id="1699231at2759"/>
<feature type="transmembrane region" description="Helical" evidence="10">
    <location>
        <begin position="147"/>
        <end position="168"/>
    </location>
</feature>
<protein>
    <recommendedName>
        <fullName evidence="10">Vacuolar calcium ion transporter</fullName>
    </recommendedName>
</protein>
<evidence type="ECO:0000313" key="13">
    <source>
        <dbReference type="EMBL" id="RKF58546.1"/>
    </source>
</evidence>
<feature type="transmembrane region" description="Helical" evidence="10">
    <location>
        <begin position="115"/>
        <end position="135"/>
    </location>
</feature>
<comment type="similarity">
    <text evidence="2 10">Belongs to the Ca(2+):cation antiporter (CaCA) (TC 2.A.19) family.</text>
</comment>
<dbReference type="EMBL" id="MCFK01006705">
    <property type="protein sequence ID" value="RKF58546.1"/>
    <property type="molecule type" value="Genomic_DNA"/>
</dbReference>
<feature type="transmembrane region" description="Helical" evidence="10">
    <location>
        <begin position="219"/>
        <end position="240"/>
    </location>
</feature>
<dbReference type="PANTHER" id="PTHR31503:SF14">
    <property type="entry name" value="VACUOLAR CALCIUM ION TRANSPORTER"/>
    <property type="match status" value="1"/>
</dbReference>
<dbReference type="InterPro" id="IPR004798">
    <property type="entry name" value="CAX-like"/>
</dbReference>
<keyword evidence="9 10" id="KW-0472">Membrane</keyword>
<dbReference type="InterPro" id="IPR044880">
    <property type="entry name" value="NCX_ion-bd_dom_sf"/>
</dbReference>
<keyword evidence="4 10" id="KW-0109">Calcium transport</keyword>
<accession>A0A420HMB0</accession>
<feature type="transmembrane region" description="Helical" evidence="10">
    <location>
        <begin position="379"/>
        <end position="401"/>
    </location>
</feature>
<dbReference type="Pfam" id="PF01699">
    <property type="entry name" value="Na_Ca_ex"/>
    <property type="match status" value="2"/>
</dbReference>
<evidence type="ECO:0000256" key="4">
    <source>
        <dbReference type="ARBA" id="ARBA00022568"/>
    </source>
</evidence>
<feature type="transmembrane region" description="Helical" evidence="10">
    <location>
        <begin position="435"/>
        <end position="455"/>
    </location>
</feature>
<evidence type="ECO:0000256" key="9">
    <source>
        <dbReference type="ARBA" id="ARBA00023136"/>
    </source>
</evidence>
<reference evidence="13 14" key="1">
    <citation type="journal article" date="2018" name="BMC Genomics">
        <title>Comparative genome analyses reveal sequence features reflecting distinct modes of host-adaptation between dicot and monocot powdery mildew.</title>
        <authorList>
            <person name="Wu Y."/>
            <person name="Ma X."/>
            <person name="Pan Z."/>
            <person name="Kale S.D."/>
            <person name="Song Y."/>
            <person name="King H."/>
            <person name="Zhang Q."/>
            <person name="Presley C."/>
            <person name="Deng X."/>
            <person name="Wei C.I."/>
            <person name="Xiao S."/>
        </authorList>
    </citation>
    <scope>NUCLEOTIDE SEQUENCE [LARGE SCALE GENOMIC DNA]</scope>
    <source>
        <strain evidence="13">UMSG2</strain>
    </source>
</reference>
<dbReference type="Gene3D" id="1.20.1420.30">
    <property type="entry name" value="NCX, central ion-binding region"/>
    <property type="match status" value="2"/>
</dbReference>
<evidence type="ECO:0000256" key="1">
    <source>
        <dbReference type="ARBA" id="ARBA00004127"/>
    </source>
</evidence>
<gene>
    <name evidence="13" type="ORF">OnM2_067041</name>
</gene>
<dbReference type="InterPro" id="IPR004713">
    <property type="entry name" value="CaH_exchang"/>
</dbReference>
<keyword evidence="8 10" id="KW-0406">Ion transport</keyword>
<dbReference type="GO" id="GO:0012505">
    <property type="term" value="C:endomembrane system"/>
    <property type="evidence" value="ECO:0007669"/>
    <property type="project" value="UniProtKB-SubCell"/>
</dbReference>
<feature type="domain" description="Sodium/calcium exchanger membrane region" evidence="12">
    <location>
        <begin position="311"/>
        <end position="452"/>
    </location>
</feature>
<feature type="region of interest" description="Disordered" evidence="11">
    <location>
        <begin position="469"/>
        <end position="489"/>
    </location>
</feature>
<feature type="transmembrane region" description="Helical" evidence="10">
    <location>
        <begin position="407"/>
        <end position="428"/>
    </location>
</feature>
<comment type="function">
    <text evidence="10">Has a role in promoting intracellular calcium ion sequestration via the exchange of calcium ions for hydrogen ions across the vacuolar membrane. Involved also in manganese ion homeostasis via its uptake into the vacuole.</text>
</comment>
<evidence type="ECO:0000313" key="14">
    <source>
        <dbReference type="Proteomes" id="UP000286134"/>
    </source>
</evidence>
<keyword evidence="10" id="KW-0050">Antiport</keyword>
<keyword evidence="3 10" id="KW-0813">Transport</keyword>
<dbReference type="InterPro" id="IPR004837">
    <property type="entry name" value="NaCa_Exmemb"/>
</dbReference>
<feature type="transmembrane region" description="Helical" evidence="10">
    <location>
        <begin position="252"/>
        <end position="273"/>
    </location>
</feature>